<dbReference type="PANTHER" id="PTHR22604">
    <property type="entry name" value="OXIDOREDUCTASES"/>
    <property type="match status" value="1"/>
</dbReference>
<dbReference type="SUPFAM" id="SSF51735">
    <property type="entry name" value="NAD(P)-binding Rossmann-fold domains"/>
    <property type="match status" value="1"/>
</dbReference>
<evidence type="ECO:0000313" key="14">
    <source>
        <dbReference type="Proteomes" id="UP000298663"/>
    </source>
</evidence>
<dbReference type="EMBL" id="AZBU02000001">
    <property type="protein sequence ID" value="TMS39464.1"/>
    <property type="molecule type" value="Genomic_DNA"/>
</dbReference>
<dbReference type="PANTHER" id="PTHR22604:SF105">
    <property type="entry name" value="TRANS-1,2-DIHYDROBENZENE-1,2-DIOL DEHYDROGENASE"/>
    <property type="match status" value="1"/>
</dbReference>
<dbReference type="STRING" id="34508.A0A4U8V215"/>
<comment type="catalytic activity">
    <reaction evidence="9">
        <text>(1R,2R)-1,2-dihydrobenzene-1,2-diol + NADP(+) = catechol + NADPH + H(+)</text>
        <dbReference type="Rhea" id="RHEA:16729"/>
        <dbReference type="ChEBI" id="CHEBI:10702"/>
        <dbReference type="ChEBI" id="CHEBI:15378"/>
        <dbReference type="ChEBI" id="CHEBI:18135"/>
        <dbReference type="ChEBI" id="CHEBI:57783"/>
        <dbReference type="ChEBI" id="CHEBI:58349"/>
        <dbReference type="EC" id="1.3.1.20"/>
    </reaction>
</comment>
<evidence type="ECO:0000259" key="11">
    <source>
        <dbReference type="Pfam" id="PF01408"/>
    </source>
</evidence>
<proteinExistence type="inferred from homology"/>
<dbReference type="EC" id="1.1.1.179" evidence="4"/>
<evidence type="ECO:0000256" key="3">
    <source>
        <dbReference type="ARBA" id="ARBA00038853"/>
    </source>
</evidence>
<accession>A0A4U8V215</accession>
<evidence type="ECO:0000256" key="8">
    <source>
        <dbReference type="ARBA" id="ARBA00043025"/>
    </source>
</evidence>
<feature type="domain" description="GFO/IDH/MocA-like oxidoreductase" evidence="12">
    <location>
        <begin position="138"/>
        <end position="248"/>
    </location>
</feature>
<keyword evidence="2" id="KW-0560">Oxidoreductase</keyword>
<comment type="caution">
    <text evidence="13">The sequence shown here is derived from an EMBL/GenBank/DDBJ whole genome shotgun (WGS) entry which is preliminary data.</text>
</comment>
<evidence type="ECO:0000256" key="6">
    <source>
        <dbReference type="ARBA" id="ARBA00042926"/>
    </source>
</evidence>
<dbReference type="InterPro" id="IPR036291">
    <property type="entry name" value="NAD(P)-bd_dom_sf"/>
</dbReference>
<dbReference type="Pfam" id="PF01408">
    <property type="entry name" value="GFO_IDH_MocA"/>
    <property type="match status" value="1"/>
</dbReference>
<dbReference type="InterPro" id="IPR055170">
    <property type="entry name" value="GFO_IDH_MocA-like_dom"/>
</dbReference>
<dbReference type="InterPro" id="IPR000683">
    <property type="entry name" value="Gfo/Idh/MocA-like_OxRdtase_N"/>
</dbReference>
<keyword evidence="14" id="KW-1185">Reference proteome</keyword>
<evidence type="ECO:0000313" key="13">
    <source>
        <dbReference type="EMBL" id="TMS39464.1"/>
    </source>
</evidence>
<dbReference type="EC" id="1.3.1.20" evidence="3"/>
<evidence type="ECO:0000256" key="4">
    <source>
        <dbReference type="ARBA" id="ARBA00038984"/>
    </source>
</evidence>
<dbReference type="GO" id="GO:0047837">
    <property type="term" value="F:D-xylose 1-dehydrogenase (NADP+) activity"/>
    <property type="evidence" value="ECO:0007669"/>
    <property type="project" value="UniProtKB-EC"/>
</dbReference>
<organism evidence="13 14">
    <name type="scientific">Steinernema carpocapsae</name>
    <name type="common">Entomopathogenic nematode</name>
    <dbReference type="NCBI Taxonomy" id="34508"/>
    <lineage>
        <taxon>Eukaryota</taxon>
        <taxon>Metazoa</taxon>
        <taxon>Ecdysozoa</taxon>
        <taxon>Nematoda</taxon>
        <taxon>Chromadorea</taxon>
        <taxon>Rhabditida</taxon>
        <taxon>Tylenchina</taxon>
        <taxon>Panagrolaimomorpha</taxon>
        <taxon>Strongyloidoidea</taxon>
        <taxon>Steinernematidae</taxon>
        <taxon>Steinernema</taxon>
    </lineage>
</organism>
<protein>
    <recommendedName>
        <fullName evidence="5">Trans-1,2-dihydrobenzene-1,2-diol dehydrogenase</fullName>
        <ecNumber evidence="4">1.1.1.179</ecNumber>
        <ecNumber evidence="3">1.3.1.20</ecNumber>
    </recommendedName>
    <alternativeName>
        <fullName evidence="8">D-xylose 1-dehydrogenase</fullName>
    </alternativeName>
    <alternativeName>
        <fullName evidence="7">D-xylose-NADP dehydrogenase</fullName>
    </alternativeName>
    <alternativeName>
        <fullName evidence="6">Dimeric dihydrodiol dehydrogenase</fullName>
    </alternativeName>
</protein>
<evidence type="ECO:0000256" key="5">
    <source>
        <dbReference type="ARBA" id="ARBA00040603"/>
    </source>
</evidence>
<feature type="domain" description="Gfo/Idh/MocA-like oxidoreductase N-terminal" evidence="11">
    <location>
        <begin position="3"/>
        <end position="126"/>
    </location>
</feature>
<sequence length="341" mass="37852">MQLRWGIVGSGNICNCFVRSLLINPDHHKVVAVGASATERAQQFIDKFEFGAEKPTAYGSYEDVVKDANVDVVYVGLLNHLHKGIVLKAIENKKHVLCEKPLGLNEAQTVEMINAAKEAKVLLMEAFWTKFFPAWNMIKAGVDAKEFGELRLISAKNGFSRHGANKMELALGGGDLMATGCYTVMVAMWLFGEKPEKIEVSGVHLSNGVDMRGNVILTFSKSRIAQLMYTGEADMSCTAEVCLTNGRYLVPDQMWAPSKLVTIPTKGERSEKVFPLPVEDNSPWIYPDASAMLWEADHIHDCLEKNLSESPVHTYKDMIELSQVLEEILRQSGVEYPASIL</sequence>
<dbReference type="GO" id="GO:0047115">
    <property type="term" value="F:trans-1,2-dihydrobenzene-1,2-diol dehydrogenase activity"/>
    <property type="evidence" value="ECO:0007669"/>
    <property type="project" value="UniProtKB-EC"/>
</dbReference>
<dbReference type="OrthoDB" id="2129491at2759"/>
<evidence type="ECO:0000256" key="7">
    <source>
        <dbReference type="ARBA" id="ARBA00042988"/>
    </source>
</evidence>
<dbReference type="InterPro" id="IPR050984">
    <property type="entry name" value="Gfo/Idh/MocA_domain"/>
</dbReference>
<evidence type="ECO:0000256" key="2">
    <source>
        <dbReference type="ARBA" id="ARBA00023002"/>
    </source>
</evidence>
<evidence type="ECO:0000256" key="10">
    <source>
        <dbReference type="ARBA" id="ARBA00049233"/>
    </source>
</evidence>
<dbReference type="Proteomes" id="UP000298663">
    <property type="component" value="Unassembled WGS sequence"/>
</dbReference>
<dbReference type="Pfam" id="PF22725">
    <property type="entry name" value="GFO_IDH_MocA_C3"/>
    <property type="match status" value="1"/>
</dbReference>
<evidence type="ECO:0000259" key="12">
    <source>
        <dbReference type="Pfam" id="PF22725"/>
    </source>
</evidence>
<dbReference type="SUPFAM" id="SSF55347">
    <property type="entry name" value="Glyceraldehyde-3-phosphate dehydrogenase-like, C-terminal domain"/>
    <property type="match status" value="1"/>
</dbReference>
<dbReference type="AlphaFoldDB" id="A0A4U8V215"/>
<reference evidence="13 14" key="2">
    <citation type="journal article" date="2019" name="G3 (Bethesda)">
        <title>Hybrid Assembly of the Genome of the Entomopathogenic Nematode Steinernema carpocapsae Identifies the X-Chromosome.</title>
        <authorList>
            <person name="Serra L."/>
            <person name="Macchietto M."/>
            <person name="Macias-Munoz A."/>
            <person name="McGill C.J."/>
            <person name="Rodriguez I.M."/>
            <person name="Rodriguez B."/>
            <person name="Murad R."/>
            <person name="Mortazavi A."/>
        </authorList>
    </citation>
    <scope>NUCLEOTIDE SEQUENCE [LARGE SCALE GENOMIC DNA]</scope>
    <source>
        <strain evidence="13 14">ALL</strain>
    </source>
</reference>
<comment type="similarity">
    <text evidence="1">Belongs to the Gfo/Idh/MocA family.</text>
</comment>
<dbReference type="GO" id="GO:0000166">
    <property type="term" value="F:nucleotide binding"/>
    <property type="evidence" value="ECO:0007669"/>
    <property type="project" value="InterPro"/>
</dbReference>
<name>A0A4U8V215_STECR</name>
<evidence type="ECO:0000256" key="9">
    <source>
        <dbReference type="ARBA" id="ARBA00047423"/>
    </source>
</evidence>
<dbReference type="Gene3D" id="3.30.360.10">
    <property type="entry name" value="Dihydrodipicolinate Reductase, domain 2"/>
    <property type="match status" value="1"/>
</dbReference>
<evidence type="ECO:0000256" key="1">
    <source>
        <dbReference type="ARBA" id="ARBA00010928"/>
    </source>
</evidence>
<gene>
    <name evidence="13" type="ORF">L596_005980</name>
</gene>
<reference evidence="13 14" key="1">
    <citation type="journal article" date="2015" name="Genome Biol.">
        <title>Comparative genomics of Steinernema reveals deeply conserved gene regulatory networks.</title>
        <authorList>
            <person name="Dillman A.R."/>
            <person name="Macchietto M."/>
            <person name="Porter C.F."/>
            <person name="Rogers A."/>
            <person name="Williams B."/>
            <person name="Antoshechkin I."/>
            <person name="Lee M.M."/>
            <person name="Goodwin Z."/>
            <person name="Lu X."/>
            <person name="Lewis E.E."/>
            <person name="Goodrich-Blair H."/>
            <person name="Stock S.P."/>
            <person name="Adams B.J."/>
            <person name="Sternberg P.W."/>
            <person name="Mortazavi A."/>
        </authorList>
    </citation>
    <scope>NUCLEOTIDE SEQUENCE [LARGE SCALE GENOMIC DNA]</scope>
    <source>
        <strain evidence="13 14">ALL</strain>
    </source>
</reference>
<comment type="catalytic activity">
    <reaction evidence="10">
        <text>D-xylose + NADP(+) = D-xylono-1,5-lactone + NADPH + H(+)</text>
        <dbReference type="Rhea" id="RHEA:22000"/>
        <dbReference type="ChEBI" id="CHEBI:15378"/>
        <dbReference type="ChEBI" id="CHEBI:15867"/>
        <dbReference type="ChEBI" id="CHEBI:53455"/>
        <dbReference type="ChEBI" id="CHEBI:57783"/>
        <dbReference type="ChEBI" id="CHEBI:58349"/>
        <dbReference type="EC" id="1.1.1.179"/>
    </reaction>
</comment>
<dbReference type="Gene3D" id="3.40.50.720">
    <property type="entry name" value="NAD(P)-binding Rossmann-like Domain"/>
    <property type="match status" value="1"/>
</dbReference>